<dbReference type="EMBL" id="CAJVQC010009642">
    <property type="protein sequence ID" value="CAG8607212.1"/>
    <property type="molecule type" value="Genomic_DNA"/>
</dbReference>
<evidence type="ECO:0000313" key="2">
    <source>
        <dbReference type="Proteomes" id="UP000789920"/>
    </source>
</evidence>
<sequence length="195" mass="21565">SEHNDGKPCKDCCKLNSPGWKNNCHALDIQNMRPIKNITTAEKCCKGCLKDPYCIQWGFGRNSMIDSVVGSKANVILCLFFYNNNQTPDICTLPPQPNSSLSSEIHECGLSKKIKEGEQIRPPLKDAIINLQDGEFLTQVNIIEQQETYKDVDAAKAAAMMSETNSLDYDVDASMKEYLNGIGNQKVKSAIGVSK</sequence>
<reference evidence="1" key="1">
    <citation type="submission" date="2021-06" db="EMBL/GenBank/DDBJ databases">
        <authorList>
            <person name="Kallberg Y."/>
            <person name="Tangrot J."/>
            <person name="Rosling A."/>
        </authorList>
    </citation>
    <scope>NUCLEOTIDE SEQUENCE</scope>
    <source>
        <strain evidence="1">MA461A</strain>
    </source>
</reference>
<feature type="non-terminal residue" evidence="1">
    <location>
        <position position="1"/>
    </location>
</feature>
<protein>
    <submittedName>
        <fullName evidence="1">9008_t:CDS:1</fullName>
    </submittedName>
</protein>
<proteinExistence type="predicted"/>
<name>A0ACA9MV70_9GLOM</name>
<keyword evidence="2" id="KW-1185">Reference proteome</keyword>
<organism evidence="1 2">
    <name type="scientific">Racocetra persica</name>
    <dbReference type="NCBI Taxonomy" id="160502"/>
    <lineage>
        <taxon>Eukaryota</taxon>
        <taxon>Fungi</taxon>
        <taxon>Fungi incertae sedis</taxon>
        <taxon>Mucoromycota</taxon>
        <taxon>Glomeromycotina</taxon>
        <taxon>Glomeromycetes</taxon>
        <taxon>Diversisporales</taxon>
        <taxon>Gigasporaceae</taxon>
        <taxon>Racocetra</taxon>
    </lineage>
</organism>
<accession>A0ACA9MV70</accession>
<evidence type="ECO:0000313" key="1">
    <source>
        <dbReference type="EMBL" id="CAG8607212.1"/>
    </source>
</evidence>
<dbReference type="Proteomes" id="UP000789920">
    <property type="component" value="Unassembled WGS sequence"/>
</dbReference>
<gene>
    <name evidence="1" type="ORF">RPERSI_LOCUS6155</name>
</gene>
<comment type="caution">
    <text evidence="1">The sequence shown here is derived from an EMBL/GenBank/DDBJ whole genome shotgun (WGS) entry which is preliminary data.</text>
</comment>